<protein>
    <submittedName>
        <fullName evidence="1">Putative CxxC motif protein</fullName>
    </submittedName>
</protein>
<dbReference type="Proteomes" id="UP000501054">
    <property type="component" value="Segment"/>
</dbReference>
<evidence type="ECO:0000313" key="1">
    <source>
        <dbReference type="EMBL" id="QIR31274.1"/>
    </source>
</evidence>
<proteinExistence type="predicted"/>
<organism evidence="1 2">
    <name type="scientific">Halorubrum virus Serpecor1</name>
    <dbReference type="NCBI Taxonomy" id="2721757"/>
    <lineage>
        <taxon>Viruses</taxon>
        <taxon>Duplodnaviria</taxon>
        <taxon>Heunggongvirae</taxon>
        <taxon>Uroviricota</taxon>
        <taxon>Caudoviricetes</taxon>
        <taxon>Thumleimavirales</taxon>
        <taxon>Hafunaviridae</taxon>
        <taxon>Haloferacalesvirus</taxon>
        <taxon>Haloferacalesvirus serpentinense</taxon>
        <taxon>Haloferacalesvirus Serpecor1</taxon>
    </lineage>
</organism>
<accession>A0A6G9RZH9</accession>
<evidence type="ECO:0000313" key="2">
    <source>
        <dbReference type="Proteomes" id="UP000501054"/>
    </source>
</evidence>
<gene>
    <name evidence="1" type="ORF">HrrSp1_565</name>
</gene>
<name>A0A6G9RZH9_9CAUD</name>
<reference evidence="1 2" key="1">
    <citation type="journal article" date="2020" name="Genes (Basel)">
        <title>Comparative Genomics of Two New HF1-like Haloviruses.</title>
        <authorList>
            <person name="Dyall-Smith M."/>
            <person name="Tang S.L."/>
            <person name="Russ B."/>
            <person name="Chiang P.W."/>
            <person name="Pfeiffer F."/>
        </authorList>
    </citation>
    <scope>NUCLEOTIDE SEQUENCE [LARGE SCALE GENOMIC DNA]</scope>
</reference>
<sequence>MNCERCGGLRLNGAPVVKEDGEYRLATLNDGEASKEYFCRSCVIEVTQ</sequence>
<dbReference type="EMBL" id="MN901521">
    <property type="protein sequence ID" value="QIR31274.1"/>
    <property type="molecule type" value="Genomic_DNA"/>
</dbReference>
<keyword evidence="2" id="KW-1185">Reference proteome</keyword>